<keyword evidence="12" id="KW-1185">Reference proteome</keyword>
<dbReference type="SUPFAM" id="SSF57850">
    <property type="entry name" value="RING/U-box"/>
    <property type="match status" value="1"/>
</dbReference>
<evidence type="ECO:0000256" key="3">
    <source>
        <dbReference type="ARBA" id="ARBA00022723"/>
    </source>
</evidence>
<dbReference type="RefSeq" id="XP_008586039.1">
    <property type="nucleotide sequence ID" value="XM_008587817.1"/>
</dbReference>
<gene>
    <name evidence="13" type="primary">RNF148</name>
</gene>
<evidence type="ECO:0000256" key="10">
    <source>
        <dbReference type="SAM" id="SignalP"/>
    </source>
</evidence>
<dbReference type="PANTHER" id="PTHR46539:SF27">
    <property type="entry name" value="RING FINGER PROTEIN 128"/>
    <property type="match status" value="1"/>
</dbReference>
<feature type="transmembrane region" description="Helical" evidence="9">
    <location>
        <begin position="190"/>
        <end position="211"/>
    </location>
</feature>
<keyword evidence="2 9" id="KW-0812">Transmembrane</keyword>
<protein>
    <submittedName>
        <fullName evidence="13">RING finger protein 148</fullName>
    </submittedName>
</protein>
<dbReference type="InterPro" id="IPR013083">
    <property type="entry name" value="Znf_RING/FYVE/PHD"/>
</dbReference>
<proteinExistence type="predicted"/>
<name>A0ABM0RZJ8_GALVR</name>
<keyword evidence="3" id="KW-0479">Metal-binding</keyword>
<dbReference type="CDD" id="cd16802">
    <property type="entry name" value="RING-H2_RNF128-like"/>
    <property type="match status" value="1"/>
</dbReference>
<sequence>MNLLRITPSTNSSISSRLWRLSIFLLLSLPDSKGRAIWTAHLNITFQVGDRIISQLGDSGVFGNHSPLERVSGAVVLPERWNQNACNPLTNFSRPEQADSWLALIERGGCTFTQKINVAAEKGANGVIIYNYPGTGNKVFPMSHRGTENIVAVMISNLKGMELLRLIEKGVYVTIVIEVGRMQMPWLSHYVMSLFTILAATIAYLFLCCAWRPRAHNSSMGRQRQIKRDVKKAIGQLQLRVLKEGDKELDPNENNCVVCFDIYKPRDVVRILTCKHFFHKACIDPWLLAHRTCPMCKYDILKT</sequence>
<keyword evidence="6 9" id="KW-1133">Transmembrane helix</keyword>
<dbReference type="SMART" id="SM00184">
    <property type="entry name" value="RING"/>
    <property type="match status" value="1"/>
</dbReference>
<dbReference type="PROSITE" id="PS50089">
    <property type="entry name" value="ZF_RING_2"/>
    <property type="match status" value="1"/>
</dbReference>
<evidence type="ECO:0000256" key="6">
    <source>
        <dbReference type="ARBA" id="ARBA00022989"/>
    </source>
</evidence>
<evidence type="ECO:0000256" key="5">
    <source>
        <dbReference type="ARBA" id="ARBA00022833"/>
    </source>
</evidence>
<keyword evidence="10" id="KW-0732">Signal</keyword>
<dbReference type="InterPro" id="IPR003137">
    <property type="entry name" value="PA_domain"/>
</dbReference>
<evidence type="ECO:0000256" key="1">
    <source>
        <dbReference type="ARBA" id="ARBA00004167"/>
    </source>
</evidence>
<dbReference type="Pfam" id="PF13639">
    <property type="entry name" value="zf-RING_2"/>
    <property type="match status" value="1"/>
</dbReference>
<reference evidence="13" key="1">
    <citation type="submission" date="2025-08" db="UniProtKB">
        <authorList>
            <consortium name="RefSeq"/>
        </authorList>
    </citation>
    <scope>IDENTIFICATION</scope>
</reference>
<dbReference type="PANTHER" id="PTHR46539">
    <property type="entry name" value="E3 UBIQUITIN-PROTEIN LIGASE ATL42"/>
    <property type="match status" value="1"/>
</dbReference>
<dbReference type="CDD" id="cd02122">
    <property type="entry name" value="PA_GRAIL_like"/>
    <property type="match status" value="1"/>
</dbReference>
<feature type="chain" id="PRO_5045313133" evidence="10">
    <location>
        <begin position="35"/>
        <end position="303"/>
    </location>
</feature>
<dbReference type="SUPFAM" id="SSF52025">
    <property type="entry name" value="PA domain"/>
    <property type="match status" value="1"/>
</dbReference>
<evidence type="ECO:0000256" key="8">
    <source>
        <dbReference type="PROSITE-ProRule" id="PRU00175"/>
    </source>
</evidence>
<comment type="subcellular location">
    <subcellularLocation>
        <location evidence="1">Membrane</location>
        <topology evidence="1">Single-pass membrane protein</topology>
    </subcellularLocation>
</comment>
<dbReference type="InterPro" id="IPR001841">
    <property type="entry name" value="Znf_RING"/>
</dbReference>
<dbReference type="Gene3D" id="3.30.40.10">
    <property type="entry name" value="Zinc/RING finger domain, C3HC4 (zinc finger)"/>
    <property type="match status" value="1"/>
</dbReference>
<dbReference type="Gene3D" id="3.50.30.30">
    <property type="match status" value="1"/>
</dbReference>
<evidence type="ECO:0000259" key="11">
    <source>
        <dbReference type="PROSITE" id="PS50089"/>
    </source>
</evidence>
<evidence type="ECO:0000256" key="2">
    <source>
        <dbReference type="ARBA" id="ARBA00022692"/>
    </source>
</evidence>
<evidence type="ECO:0000313" key="12">
    <source>
        <dbReference type="Proteomes" id="UP000694923"/>
    </source>
</evidence>
<organism evidence="12 13">
    <name type="scientific">Galeopterus variegatus</name>
    <name type="common">Malayan flying lemur</name>
    <name type="synonym">Cynocephalus variegatus</name>
    <dbReference type="NCBI Taxonomy" id="482537"/>
    <lineage>
        <taxon>Eukaryota</taxon>
        <taxon>Metazoa</taxon>
        <taxon>Chordata</taxon>
        <taxon>Craniata</taxon>
        <taxon>Vertebrata</taxon>
        <taxon>Euteleostomi</taxon>
        <taxon>Mammalia</taxon>
        <taxon>Eutheria</taxon>
        <taxon>Euarchontoglires</taxon>
        <taxon>Dermoptera</taxon>
        <taxon>Cynocephalidae</taxon>
        <taxon>Galeopterus</taxon>
    </lineage>
</organism>
<dbReference type="Pfam" id="PF02225">
    <property type="entry name" value="PA"/>
    <property type="match status" value="1"/>
</dbReference>
<keyword evidence="4 8" id="KW-0863">Zinc-finger</keyword>
<feature type="signal peptide" evidence="10">
    <location>
        <begin position="1"/>
        <end position="34"/>
    </location>
</feature>
<dbReference type="GeneID" id="103603326"/>
<dbReference type="InterPro" id="IPR046450">
    <property type="entry name" value="PA_dom_sf"/>
</dbReference>
<evidence type="ECO:0000256" key="9">
    <source>
        <dbReference type="SAM" id="Phobius"/>
    </source>
</evidence>
<evidence type="ECO:0000256" key="7">
    <source>
        <dbReference type="ARBA" id="ARBA00023136"/>
    </source>
</evidence>
<evidence type="ECO:0000313" key="13">
    <source>
        <dbReference type="RefSeq" id="XP_008586039.1"/>
    </source>
</evidence>
<dbReference type="Proteomes" id="UP000694923">
    <property type="component" value="Unplaced"/>
</dbReference>
<evidence type="ECO:0000256" key="4">
    <source>
        <dbReference type="ARBA" id="ARBA00022771"/>
    </source>
</evidence>
<feature type="domain" description="RING-type" evidence="11">
    <location>
        <begin position="256"/>
        <end position="297"/>
    </location>
</feature>
<accession>A0ABM0RZJ8</accession>
<keyword evidence="5" id="KW-0862">Zinc</keyword>
<keyword evidence="7 9" id="KW-0472">Membrane</keyword>